<organism evidence="5 6">
    <name type="scientific">Roseateles amylovorans</name>
    <dbReference type="NCBI Taxonomy" id="2978473"/>
    <lineage>
        <taxon>Bacteria</taxon>
        <taxon>Pseudomonadati</taxon>
        <taxon>Pseudomonadota</taxon>
        <taxon>Betaproteobacteria</taxon>
        <taxon>Burkholderiales</taxon>
        <taxon>Sphaerotilaceae</taxon>
        <taxon>Roseateles</taxon>
    </lineage>
</organism>
<evidence type="ECO:0000259" key="4">
    <source>
        <dbReference type="PROSITE" id="PS51857"/>
    </source>
</evidence>
<feature type="compositionally biased region" description="Low complexity" evidence="2">
    <location>
        <begin position="76"/>
        <end position="110"/>
    </location>
</feature>
<dbReference type="Proteomes" id="UP001064933">
    <property type="component" value="Chromosome"/>
</dbReference>
<feature type="transmembrane region" description="Helical" evidence="3">
    <location>
        <begin position="137"/>
        <end position="156"/>
    </location>
</feature>
<dbReference type="Pfam" id="PF00313">
    <property type="entry name" value="CSD"/>
    <property type="match status" value="1"/>
</dbReference>
<dbReference type="Pfam" id="PF06961">
    <property type="entry name" value="DUF1294"/>
    <property type="match status" value="1"/>
</dbReference>
<keyword evidence="6" id="KW-1185">Reference proteome</keyword>
<feature type="domain" description="CSD" evidence="4">
    <location>
        <begin position="2"/>
        <end position="67"/>
    </location>
</feature>
<feature type="compositionally biased region" description="Low complexity" evidence="2">
    <location>
        <begin position="118"/>
        <end position="136"/>
    </location>
</feature>
<name>A0ABY6AUN2_9BURK</name>
<feature type="region of interest" description="Disordered" evidence="2">
    <location>
        <begin position="76"/>
        <end position="136"/>
    </location>
</feature>
<reference evidence="5" key="1">
    <citation type="submission" date="2022-10" db="EMBL/GenBank/DDBJ databases">
        <title>Characterization and whole genome sequencing of a new Roseateles species, isolated from fresh water.</title>
        <authorList>
            <person name="Guliayeva D.Y."/>
            <person name="Akhremchuk A.E."/>
            <person name="Sikolenko M.A."/>
            <person name="Valentovich L.N."/>
            <person name="Sidarenka A.V."/>
        </authorList>
    </citation>
    <scope>NUCLEOTIDE SEQUENCE</scope>
    <source>
        <strain evidence="5">BIM B-1768</strain>
    </source>
</reference>
<evidence type="ECO:0000256" key="3">
    <source>
        <dbReference type="SAM" id="Phobius"/>
    </source>
</evidence>
<keyword evidence="3" id="KW-1133">Transmembrane helix</keyword>
<dbReference type="InterPro" id="IPR010718">
    <property type="entry name" value="DUF1294"/>
</dbReference>
<evidence type="ECO:0000256" key="1">
    <source>
        <dbReference type="ARBA" id="ARBA00022553"/>
    </source>
</evidence>
<dbReference type="EMBL" id="CP104562">
    <property type="protein sequence ID" value="UXH76382.1"/>
    <property type="molecule type" value="Genomic_DNA"/>
</dbReference>
<dbReference type="InterPro" id="IPR002059">
    <property type="entry name" value="CSP_DNA-bd"/>
</dbReference>
<dbReference type="InterPro" id="IPR052069">
    <property type="entry name" value="Ca-reg_mRNA-binding_domain"/>
</dbReference>
<accession>A0ABY6AUN2</accession>
<evidence type="ECO:0000313" key="6">
    <source>
        <dbReference type="Proteomes" id="UP001064933"/>
    </source>
</evidence>
<evidence type="ECO:0000313" key="5">
    <source>
        <dbReference type="EMBL" id="UXH76382.1"/>
    </source>
</evidence>
<dbReference type="InterPro" id="IPR011129">
    <property type="entry name" value="CSD"/>
</dbReference>
<dbReference type="Gene3D" id="2.40.50.140">
    <property type="entry name" value="Nucleic acid-binding proteins"/>
    <property type="match status" value="1"/>
</dbReference>
<gene>
    <name evidence="5" type="ORF">N4261_15080</name>
</gene>
<evidence type="ECO:0000256" key="2">
    <source>
        <dbReference type="SAM" id="MobiDB-lite"/>
    </source>
</evidence>
<feature type="transmembrane region" description="Helical" evidence="3">
    <location>
        <begin position="162"/>
        <end position="179"/>
    </location>
</feature>
<keyword evidence="1" id="KW-0597">Phosphoprotein</keyword>
<keyword evidence="3" id="KW-0472">Membrane</keyword>
<dbReference type="PANTHER" id="PTHR12962:SF1">
    <property type="entry name" value="COLD SHOCK DOMAIN-CONTAINING PROTEIN CG9705"/>
    <property type="match status" value="1"/>
</dbReference>
<dbReference type="PANTHER" id="PTHR12962">
    <property type="entry name" value="CALCIUM-REGULATED HEAT STABLE PROTEIN CRHSP-24-RELATED"/>
    <property type="match status" value="1"/>
</dbReference>
<dbReference type="InterPro" id="IPR012340">
    <property type="entry name" value="NA-bd_OB-fold"/>
</dbReference>
<keyword evidence="3" id="KW-0812">Transmembrane</keyword>
<dbReference type="RefSeq" id="WP_261756113.1">
    <property type="nucleotide sequence ID" value="NZ_CP104562.2"/>
</dbReference>
<dbReference type="SMART" id="SM00357">
    <property type="entry name" value="CSP"/>
    <property type="match status" value="1"/>
</dbReference>
<dbReference type="SUPFAM" id="SSF50249">
    <property type="entry name" value="Nucleic acid-binding proteins"/>
    <property type="match status" value="1"/>
</dbReference>
<proteinExistence type="predicted"/>
<sequence length="263" mass="27508">MRVEGRIVQWDDAKGYGFIAPSSGGPKIFAHARAFGLRPRRPFVGERVSYEPGTDAQGKPRALKVLSLEPKPQAAATAGAASSAAGGRSAKGRGASSRASGAGPRASAGAAGAGGKPGASSRSSPGSSSASSSSSSGGVWLIPVFASLVLLTHLAWPIPNGLWGLYMAMSLATFIVYGLDKRAARLGHWRVKESTLHGLALLCGWPGALLAQQLLRHKSAKPRFRRVFWLSVSLNILGFVLVFTPLLSPLLSPWMAQWRSIGG</sequence>
<protein>
    <submittedName>
        <fullName evidence="5">DUF1294 domain-containing protein</fullName>
    </submittedName>
</protein>
<feature type="transmembrane region" description="Helical" evidence="3">
    <location>
        <begin position="227"/>
        <end position="251"/>
    </location>
</feature>
<dbReference type="PROSITE" id="PS51857">
    <property type="entry name" value="CSD_2"/>
    <property type="match status" value="1"/>
</dbReference>